<evidence type="ECO:0000259" key="13">
    <source>
        <dbReference type="Pfam" id="PF17837"/>
    </source>
</evidence>
<evidence type="ECO:0000256" key="2">
    <source>
        <dbReference type="ARBA" id="ARBA00004993"/>
    </source>
</evidence>
<dbReference type="PANTHER" id="PTHR38096:SF1">
    <property type="entry name" value="ENTEROBACTIN SYNTHASE COMPONENT D"/>
    <property type="match status" value="1"/>
</dbReference>
<sequence length="242" mass="27360">MAQDVKVVESELSSFFLSCNKVVIARLPKLTIFSCNYTNTRYTQRLFEEFDIYFPNSLHRSVVKRQAEYLAGRYMAKLALSALGIENTTVSTGIDRAPSWPIAINGSISHTHNTAYSAVGTTADFDYIGIDFEEFISPSTSEDIASTIINPHEQIQLTSYHLKFEIMLTLIFSAKESLFKALYPQVNEYFDFSAAEIVSITEKDNQFIIQLTRSLCLSLPKGKRFKGYFELMDNHVLTIIAG</sequence>
<dbReference type="PRINTS" id="PR01399">
    <property type="entry name" value="ENTSNTHTASED"/>
</dbReference>
<gene>
    <name evidence="14" type="ORF">M3I01_011140</name>
</gene>
<evidence type="ECO:0000256" key="7">
    <source>
        <dbReference type="ARBA" id="ARBA00023191"/>
    </source>
</evidence>
<evidence type="ECO:0000256" key="8">
    <source>
        <dbReference type="ARBA" id="ARBA00029894"/>
    </source>
</evidence>
<comment type="catalytic activity">
    <reaction evidence="11">
        <text>apo-[peptidyl-carrier protein] + CoA = holo-[peptidyl-carrier protein] + adenosine 3',5'-bisphosphate + H(+)</text>
        <dbReference type="Rhea" id="RHEA:46228"/>
        <dbReference type="Rhea" id="RHEA-COMP:11479"/>
        <dbReference type="Rhea" id="RHEA-COMP:11480"/>
        <dbReference type="ChEBI" id="CHEBI:15378"/>
        <dbReference type="ChEBI" id="CHEBI:29999"/>
        <dbReference type="ChEBI" id="CHEBI:57287"/>
        <dbReference type="ChEBI" id="CHEBI:58343"/>
        <dbReference type="ChEBI" id="CHEBI:64479"/>
    </reaction>
</comment>
<evidence type="ECO:0000313" key="15">
    <source>
        <dbReference type="Proteomes" id="UP001139522"/>
    </source>
</evidence>
<evidence type="ECO:0000256" key="9">
    <source>
        <dbReference type="ARBA" id="ARBA00031996"/>
    </source>
</evidence>
<dbReference type="InterPro" id="IPR003542">
    <property type="entry name" value="Enbac_synth_compD-like"/>
</dbReference>
<dbReference type="InterPro" id="IPR041354">
    <property type="entry name" value="4PPT_N"/>
</dbReference>
<comment type="subunit">
    <text evidence="4">EntB, EntD, EntE, and EntF form a multienzyme complex called enterobactin synthase.</text>
</comment>
<dbReference type="Pfam" id="PF01648">
    <property type="entry name" value="ACPS"/>
    <property type="match status" value="1"/>
</dbReference>
<dbReference type="PANTHER" id="PTHR38096">
    <property type="entry name" value="ENTEROBACTIN SYNTHASE COMPONENT D"/>
    <property type="match status" value="1"/>
</dbReference>
<protein>
    <recommendedName>
        <fullName evidence="5">Enterobactin synthase component D</fullName>
    </recommendedName>
    <alternativeName>
        <fullName evidence="8">4'-phosphopantetheinyl transferase EntD</fullName>
    </alternativeName>
    <alternativeName>
        <fullName evidence="9">Enterochelin synthase D</fullName>
    </alternativeName>
</protein>
<dbReference type="EMBL" id="JAMZEG020000002">
    <property type="protein sequence ID" value="MDE8603466.1"/>
    <property type="molecule type" value="Genomic_DNA"/>
</dbReference>
<proteinExistence type="inferred from homology"/>
<dbReference type="InterPro" id="IPR037143">
    <property type="entry name" value="4-PPantetheinyl_Trfase_dom_sf"/>
</dbReference>
<dbReference type="RefSeq" id="WP_255895950.1">
    <property type="nucleotide sequence ID" value="NZ_JAMZEG020000002.1"/>
</dbReference>
<evidence type="ECO:0000256" key="6">
    <source>
        <dbReference type="ARBA" id="ARBA00022679"/>
    </source>
</evidence>
<keyword evidence="6 14" id="KW-0808">Transferase</keyword>
<comment type="catalytic activity">
    <reaction evidence="10">
        <text>apo-[aryl-carrier protein] + CoA = holo-[aryl-carrier protein] + adenosine 3',5'-bisphosphate + H(+)</text>
        <dbReference type="Rhea" id="RHEA:48404"/>
        <dbReference type="Rhea" id="RHEA-COMP:15903"/>
        <dbReference type="Rhea" id="RHEA-COMP:17557"/>
        <dbReference type="ChEBI" id="CHEBI:15378"/>
        <dbReference type="ChEBI" id="CHEBI:29999"/>
        <dbReference type="ChEBI" id="CHEBI:57287"/>
        <dbReference type="ChEBI" id="CHEBI:58343"/>
        <dbReference type="ChEBI" id="CHEBI:64479"/>
    </reaction>
</comment>
<comment type="function">
    <text evidence="1">Involved in the biosynthesis of the siderophore enterobactin (enterochelin), which is a macrocyclic trimeric lactone of N-(2,3-dihydroxybenzoyl)-serine. The serine trilactone serves as a scaffolding for the three catechol functionalities that provide hexadentate coordination for the tightly ligated iron(2+) atoms. Plays an essential role in the assembly of the enterobactin by catalyzing the transfer of the 4'-phosphopantetheine (Ppant) moiety from coenzyme A to the apo-domains of both EntB (ArCP domain) and EntF (PCP domain) to yield their holo-forms which make them competent for the activation of 2,3-dihydroxybenzoate (DHB) and L-serine, respectively.</text>
</comment>
<dbReference type="Proteomes" id="UP001139522">
    <property type="component" value="Unassembled WGS sequence"/>
</dbReference>
<evidence type="ECO:0000256" key="5">
    <source>
        <dbReference type="ARBA" id="ARBA00019087"/>
    </source>
</evidence>
<dbReference type="Pfam" id="PF17837">
    <property type="entry name" value="4PPT_N"/>
    <property type="match status" value="1"/>
</dbReference>
<keyword evidence="7" id="KW-0259">Enterobactin biosynthesis</keyword>
<comment type="similarity">
    <text evidence="3">Belongs to the P-Pant transferase superfamily. EntD family.</text>
</comment>
<name>A0ABT5WII9_9GAMM</name>
<evidence type="ECO:0000256" key="3">
    <source>
        <dbReference type="ARBA" id="ARBA00008342"/>
    </source>
</evidence>
<feature type="domain" description="4'-phosphopantetheinyl transferase" evidence="12">
    <location>
        <begin position="128"/>
        <end position="208"/>
    </location>
</feature>
<evidence type="ECO:0000256" key="1">
    <source>
        <dbReference type="ARBA" id="ARBA00003937"/>
    </source>
</evidence>
<evidence type="ECO:0000313" key="14">
    <source>
        <dbReference type="EMBL" id="MDE8603466.1"/>
    </source>
</evidence>
<evidence type="ECO:0000256" key="4">
    <source>
        <dbReference type="ARBA" id="ARBA00011503"/>
    </source>
</evidence>
<accession>A0ABT5WII9</accession>
<dbReference type="GO" id="GO:0016740">
    <property type="term" value="F:transferase activity"/>
    <property type="evidence" value="ECO:0007669"/>
    <property type="project" value="UniProtKB-KW"/>
</dbReference>
<reference evidence="14" key="1">
    <citation type="submission" date="2023-01" db="EMBL/GenBank/DDBJ databases">
        <title>Psychroserpens sp. MSW6 and Marinomonas sp. RSW2, isolated from seawater.</title>
        <authorList>
            <person name="Kristyanto S."/>
            <person name="Jung J."/>
            <person name="Kim J.M."/>
            <person name="Jeon C.O."/>
        </authorList>
    </citation>
    <scope>NUCLEOTIDE SEQUENCE</scope>
    <source>
        <strain evidence="14">RSW2</strain>
    </source>
</reference>
<feature type="domain" description="4'-phosphopantetheinyl transferase N-terminal" evidence="13">
    <location>
        <begin position="58"/>
        <end position="119"/>
    </location>
</feature>
<dbReference type="SUPFAM" id="SSF56214">
    <property type="entry name" value="4'-phosphopantetheinyl transferase"/>
    <property type="match status" value="1"/>
</dbReference>
<keyword evidence="15" id="KW-1185">Reference proteome</keyword>
<dbReference type="InterPro" id="IPR008278">
    <property type="entry name" value="4-PPantetheinyl_Trfase_dom"/>
</dbReference>
<dbReference type="Gene3D" id="3.90.470.20">
    <property type="entry name" value="4'-phosphopantetheinyl transferase domain"/>
    <property type="match status" value="1"/>
</dbReference>
<comment type="pathway">
    <text evidence="2">Siderophore biosynthesis; enterobactin biosynthesis.</text>
</comment>
<comment type="caution">
    <text evidence="14">The sequence shown here is derived from an EMBL/GenBank/DDBJ whole genome shotgun (WGS) entry which is preliminary data.</text>
</comment>
<evidence type="ECO:0000256" key="11">
    <source>
        <dbReference type="ARBA" id="ARBA00049191"/>
    </source>
</evidence>
<evidence type="ECO:0000259" key="12">
    <source>
        <dbReference type="Pfam" id="PF01648"/>
    </source>
</evidence>
<evidence type="ECO:0000256" key="10">
    <source>
        <dbReference type="ARBA" id="ARBA00049176"/>
    </source>
</evidence>
<organism evidence="14 15">
    <name type="scientific">Marinomonas maritima</name>
    <dbReference type="NCBI Taxonomy" id="2940935"/>
    <lineage>
        <taxon>Bacteria</taxon>
        <taxon>Pseudomonadati</taxon>
        <taxon>Pseudomonadota</taxon>
        <taxon>Gammaproteobacteria</taxon>
        <taxon>Oceanospirillales</taxon>
        <taxon>Oceanospirillaceae</taxon>
        <taxon>Marinomonas</taxon>
    </lineage>
</organism>